<comment type="subcellular location">
    <subcellularLocation>
        <location evidence="1">Membrane</location>
        <topology evidence="1">Multi-pass membrane protein</topology>
    </subcellularLocation>
</comment>
<feature type="region of interest" description="Disordered" evidence="7">
    <location>
        <begin position="302"/>
        <end position="327"/>
    </location>
</feature>
<dbReference type="PANTHER" id="PTHR12266:SF0">
    <property type="entry name" value="MITOCHONDRIAL SODIUM_CALCIUM EXCHANGER PROTEIN"/>
    <property type="match status" value="1"/>
</dbReference>
<dbReference type="InterPro" id="IPR004837">
    <property type="entry name" value="NaCa_Exmemb"/>
</dbReference>
<evidence type="ECO:0000256" key="8">
    <source>
        <dbReference type="SAM" id="Phobius"/>
    </source>
</evidence>
<feature type="compositionally biased region" description="Acidic residues" evidence="7">
    <location>
        <begin position="302"/>
        <end position="314"/>
    </location>
</feature>
<dbReference type="Pfam" id="PF01699">
    <property type="entry name" value="Na_Ca_ex"/>
    <property type="match status" value="2"/>
</dbReference>
<accession>A0A8A1M1I0</accession>
<dbReference type="EMBL" id="CP069110">
    <property type="protein sequence ID" value="QSS59841.1"/>
    <property type="molecule type" value="Genomic_DNA"/>
</dbReference>
<name>A0A8A1M1I0_AJECA</name>
<keyword evidence="3" id="KW-0813">Transport</keyword>
<dbReference type="PANTHER" id="PTHR12266">
    <property type="entry name" value="NA+/CA2+ K+ INDEPENDENT EXCHANGER"/>
    <property type="match status" value="1"/>
</dbReference>
<sequence length="1018" mass="110874">MATRPSSLLTRALTFRRLRSRYSSRPFYLTLLVLALLAGASVLLSATSKQTPLLEVSQLVKRSDFALGGGSDSLPRPSLEPSDECHLVHKVKDQCSFVRTYCGDHEIGIFSYLQLYYCKLAHAKPIAFAILAVWLAVLFNTIGIAASDFLCVNLSTIASILGMSESLTGVTFLAFGNGSPDVFSTFAAMNSNSGGLAIGELVGAAGFITAVVAGSMALVRPFRVARRSFVRDVVFFVFSASFTMVLLADGKLYAWECVAMILSYVFYVFVVVTWHWYLAKKRRQRERDLTARAYFHIPENQELEEGEEEEDDDPVTGQTRPLLRGPSSEDFNALERADVPLWTVDDVDEDADNRDLAEIRGNMRVTRGPSGSRRPTITPIRPSLVGALEFRSVLSSLQKARQQSGPIHLRRYSDEIGPPRRQSSVQPERRHAQLHSVPSRLRSSSVNEPSNRSDDNRQVSPNFDLLLPIPQPVPLDDAHRGLEGHPSTVAHIFPQTGLVNSPSSSGFPSRSQSPVVGESSASPILLAPPKNGFQSPQRLLEPVGYQSADISPGTNLQIDTSNSRPTTASVSPTSAFPPYSDTFSMRSQSRSPRRQRRASLSAASSFTRPGSRDVQAEPKPISWWPYRYLPSPHTIAAVLFPTLYDWRIKPVWEILLGVVAAPSVLLLTITLPVVEPKESEPETPPEPEINVSGVQESGTDPPQPSHHASDMCRISVVPDTEGLDGDHDRATRASLLPTGSRIRQDSEAPVPPTLPKDQPITSSPKEFNRWLLVLQLLVAPCFIALIAWSSLDSNLKPRNLLLSILVALLASAIFLTILLLATKANSAPNQQLPRRFRPFVAFLGFVVSIAWISTLASEVVNLLKAIGVILSISDSLLGLTIFAVGNSLGDLVADITVARLGYPVMALSACFGGPMLNILLGVGMGGLYMTLQPTKSFPASTTGSVIAQTLSAASNPYEIELTKTLLISAATLLVTLVLLLIIVPLNGWWMDRKIGWGLVALWTVTTVANVVLEVVSSN</sequence>
<dbReference type="VEuPathDB" id="FungiDB:I7I51_04637"/>
<feature type="transmembrane region" description="Helical" evidence="8">
    <location>
        <begin position="800"/>
        <end position="821"/>
    </location>
</feature>
<keyword evidence="5 8" id="KW-1133">Transmembrane helix</keyword>
<dbReference type="InterPro" id="IPR051359">
    <property type="entry name" value="CaCA_antiporter"/>
</dbReference>
<dbReference type="GO" id="GO:0016020">
    <property type="term" value="C:membrane"/>
    <property type="evidence" value="ECO:0007669"/>
    <property type="project" value="UniProtKB-SubCell"/>
</dbReference>
<evidence type="ECO:0000256" key="1">
    <source>
        <dbReference type="ARBA" id="ARBA00004141"/>
    </source>
</evidence>
<evidence type="ECO:0000256" key="6">
    <source>
        <dbReference type="ARBA" id="ARBA00023136"/>
    </source>
</evidence>
<evidence type="ECO:0000256" key="4">
    <source>
        <dbReference type="ARBA" id="ARBA00022692"/>
    </source>
</evidence>
<dbReference type="OrthoDB" id="407410at2759"/>
<dbReference type="GO" id="GO:0008324">
    <property type="term" value="F:monoatomic cation transmembrane transporter activity"/>
    <property type="evidence" value="ECO:0007669"/>
    <property type="project" value="TreeGrafter"/>
</dbReference>
<feature type="transmembrane region" description="Helical" evidence="8">
    <location>
        <begin position="157"/>
        <end position="176"/>
    </location>
</feature>
<feature type="domain" description="Sodium/calcium exchanger membrane region" evidence="9">
    <location>
        <begin position="841"/>
        <end position="1008"/>
    </location>
</feature>
<feature type="transmembrane region" description="Helical" evidence="8">
    <location>
        <begin position="770"/>
        <end position="788"/>
    </location>
</feature>
<feature type="transmembrane region" description="Helical" evidence="8">
    <location>
        <begin position="994"/>
        <end position="1015"/>
    </location>
</feature>
<keyword evidence="4 8" id="KW-0812">Transmembrane</keyword>
<feature type="compositionally biased region" description="Low complexity" evidence="7">
    <location>
        <begin position="501"/>
        <end position="514"/>
    </location>
</feature>
<protein>
    <submittedName>
        <fullName evidence="10">Sodium/calcium exchanger protein</fullName>
    </submittedName>
</protein>
<evidence type="ECO:0000259" key="9">
    <source>
        <dbReference type="Pfam" id="PF01699"/>
    </source>
</evidence>
<proteinExistence type="inferred from homology"/>
<dbReference type="Proteomes" id="UP000663671">
    <property type="component" value="Chromosome 4"/>
</dbReference>
<evidence type="ECO:0000256" key="7">
    <source>
        <dbReference type="SAM" id="MobiDB-lite"/>
    </source>
</evidence>
<feature type="transmembrane region" description="Helical" evidence="8">
    <location>
        <begin position="229"/>
        <end position="247"/>
    </location>
</feature>
<dbReference type="InterPro" id="IPR044880">
    <property type="entry name" value="NCX_ion-bd_dom_sf"/>
</dbReference>
<evidence type="ECO:0000256" key="3">
    <source>
        <dbReference type="ARBA" id="ARBA00022448"/>
    </source>
</evidence>
<dbReference type="GO" id="GO:0006874">
    <property type="term" value="P:intracellular calcium ion homeostasis"/>
    <property type="evidence" value="ECO:0007669"/>
    <property type="project" value="TreeGrafter"/>
</dbReference>
<keyword evidence="6 8" id="KW-0472">Membrane</keyword>
<evidence type="ECO:0000313" key="11">
    <source>
        <dbReference type="Proteomes" id="UP000663671"/>
    </source>
</evidence>
<feature type="compositionally biased region" description="Polar residues" evidence="7">
    <location>
        <begin position="548"/>
        <end position="574"/>
    </location>
</feature>
<comment type="similarity">
    <text evidence="2">Belongs to the Ca(2+):cation antiporter (CaCA) (TC 2.A.19) family.</text>
</comment>
<evidence type="ECO:0000313" key="10">
    <source>
        <dbReference type="EMBL" id="QSS59841.1"/>
    </source>
</evidence>
<dbReference type="AlphaFoldDB" id="A0A8A1M1I0"/>
<feature type="transmembrane region" description="Helical" evidence="8">
    <location>
        <begin position="253"/>
        <end position="277"/>
    </location>
</feature>
<feature type="transmembrane region" description="Helical" evidence="8">
    <location>
        <begin position="904"/>
        <end position="928"/>
    </location>
</feature>
<feature type="transmembrane region" description="Helical" evidence="8">
    <location>
        <begin position="836"/>
        <end position="855"/>
    </location>
</feature>
<gene>
    <name evidence="10" type="ORF">I7I51_04637</name>
</gene>
<feature type="compositionally biased region" description="Polar residues" evidence="7">
    <location>
        <begin position="441"/>
        <end position="450"/>
    </location>
</feature>
<feature type="region of interest" description="Disordered" evidence="7">
    <location>
        <begin position="676"/>
        <end position="759"/>
    </location>
</feature>
<feature type="domain" description="Sodium/calcium exchanger membrane region" evidence="9">
    <location>
        <begin position="132"/>
        <end position="272"/>
    </location>
</feature>
<feature type="region of interest" description="Disordered" evidence="7">
    <location>
        <begin position="399"/>
        <end position="616"/>
    </location>
</feature>
<feature type="transmembrane region" description="Helical" evidence="8">
    <location>
        <begin position="862"/>
        <end position="884"/>
    </location>
</feature>
<organism evidence="10 11">
    <name type="scientific">Ajellomyces capsulatus</name>
    <name type="common">Darling's disease fungus</name>
    <name type="synonym">Histoplasma capsulatum</name>
    <dbReference type="NCBI Taxonomy" id="5037"/>
    <lineage>
        <taxon>Eukaryota</taxon>
        <taxon>Fungi</taxon>
        <taxon>Dikarya</taxon>
        <taxon>Ascomycota</taxon>
        <taxon>Pezizomycotina</taxon>
        <taxon>Eurotiomycetes</taxon>
        <taxon>Eurotiomycetidae</taxon>
        <taxon>Onygenales</taxon>
        <taxon>Ajellomycetaceae</taxon>
        <taxon>Histoplasma</taxon>
    </lineage>
</organism>
<evidence type="ECO:0000256" key="2">
    <source>
        <dbReference type="ARBA" id="ARBA00008170"/>
    </source>
</evidence>
<reference evidence="10" key="1">
    <citation type="submission" date="2021-01" db="EMBL/GenBank/DDBJ databases">
        <title>Chromosome-level genome assembly of a human fungal pathogen reveals clustering of transcriptionally co-regulated genes.</title>
        <authorList>
            <person name="Voorhies M."/>
            <person name="Cohen S."/>
            <person name="Shea T.P."/>
            <person name="Petrus S."/>
            <person name="Munoz J.F."/>
            <person name="Poplawski S."/>
            <person name="Goldman W.E."/>
            <person name="Michael T."/>
            <person name="Cuomo C.A."/>
            <person name="Sil A."/>
            <person name="Beyhan S."/>
        </authorList>
    </citation>
    <scope>NUCLEOTIDE SEQUENCE</scope>
    <source>
        <strain evidence="10">WU24</strain>
    </source>
</reference>
<feature type="transmembrane region" description="Helical" evidence="8">
    <location>
        <begin position="196"/>
        <end position="217"/>
    </location>
</feature>
<evidence type="ECO:0000256" key="5">
    <source>
        <dbReference type="ARBA" id="ARBA00022989"/>
    </source>
</evidence>
<feature type="transmembrane region" description="Helical" evidence="8">
    <location>
        <begin position="126"/>
        <end position="145"/>
    </location>
</feature>
<feature type="transmembrane region" description="Helical" evidence="8">
    <location>
        <begin position="965"/>
        <end position="988"/>
    </location>
</feature>
<dbReference type="Gene3D" id="1.20.1420.30">
    <property type="entry name" value="NCX, central ion-binding region"/>
    <property type="match status" value="2"/>
</dbReference>